<evidence type="ECO:0000256" key="3">
    <source>
        <dbReference type="ARBA" id="ARBA00022833"/>
    </source>
</evidence>
<dbReference type="InterPro" id="IPR006597">
    <property type="entry name" value="Sel1-like"/>
</dbReference>
<sequence length="149" mass="17290">MTRKKGPVWNHFKIIGNDNDTHPRVQCKYCPKVFGRACPNRMQEHFDKKKCQGLQQYNFINHLSESSKLPNKDDNIDSNLLEIYKLGCSYLYGTETEKNEIKAFKLFEATAEKSHLDSIRKLGHCYQHGKGTKKDEIKAFELYNAAAEM</sequence>
<evidence type="ECO:0000313" key="7">
    <source>
        <dbReference type="Proteomes" id="UP000234323"/>
    </source>
</evidence>
<dbReference type="Pfam" id="PF08238">
    <property type="entry name" value="Sel1"/>
    <property type="match status" value="2"/>
</dbReference>
<dbReference type="GO" id="GO:0008270">
    <property type="term" value="F:zinc ion binding"/>
    <property type="evidence" value="ECO:0007669"/>
    <property type="project" value="UniProtKB-KW"/>
</dbReference>
<comment type="caution">
    <text evidence="6">The sequence shown here is derived from an EMBL/GenBank/DDBJ whole genome shotgun (WGS) entry which is preliminary data.</text>
</comment>
<evidence type="ECO:0000259" key="5">
    <source>
        <dbReference type="PROSITE" id="PS50808"/>
    </source>
</evidence>
<dbReference type="GO" id="GO:0003677">
    <property type="term" value="F:DNA binding"/>
    <property type="evidence" value="ECO:0007669"/>
    <property type="project" value="InterPro"/>
</dbReference>
<dbReference type="VEuPathDB" id="FungiDB:FUN_011856"/>
<dbReference type="InterPro" id="IPR003656">
    <property type="entry name" value="Znf_BED"/>
</dbReference>
<dbReference type="PANTHER" id="PTHR43628:SF1">
    <property type="entry name" value="CHITIN SYNTHASE REGULATORY FACTOR 2-RELATED"/>
    <property type="match status" value="1"/>
</dbReference>
<feature type="domain" description="BED-type" evidence="5">
    <location>
        <begin position="3"/>
        <end position="51"/>
    </location>
</feature>
<keyword evidence="1" id="KW-0479">Metal-binding</keyword>
<organism evidence="6 7">
    <name type="scientific">Rhizophagus irregularis</name>
    <dbReference type="NCBI Taxonomy" id="588596"/>
    <lineage>
        <taxon>Eukaryota</taxon>
        <taxon>Fungi</taxon>
        <taxon>Fungi incertae sedis</taxon>
        <taxon>Mucoromycota</taxon>
        <taxon>Glomeromycotina</taxon>
        <taxon>Glomeromycetes</taxon>
        <taxon>Glomerales</taxon>
        <taxon>Glomeraceae</taxon>
        <taxon>Rhizophagus</taxon>
    </lineage>
</organism>
<keyword evidence="2 4" id="KW-0863">Zinc-finger</keyword>
<dbReference type="AlphaFoldDB" id="A0A2I1HA78"/>
<evidence type="ECO:0000256" key="4">
    <source>
        <dbReference type="PROSITE-ProRule" id="PRU00027"/>
    </source>
</evidence>
<dbReference type="Gene3D" id="1.25.40.10">
    <property type="entry name" value="Tetratricopeptide repeat domain"/>
    <property type="match status" value="1"/>
</dbReference>
<protein>
    <recommendedName>
        <fullName evidence="5">BED-type domain-containing protein</fullName>
    </recommendedName>
</protein>
<gene>
    <name evidence="6" type="ORF">RhiirA4_475475</name>
</gene>
<dbReference type="InterPro" id="IPR052945">
    <property type="entry name" value="Mitotic_Regulator"/>
</dbReference>
<evidence type="ECO:0000313" key="6">
    <source>
        <dbReference type="EMBL" id="PKY55779.1"/>
    </source>
</evidence>
<dbReference type="PANTHER" id="PTHR43628">
    <property type="entry name" value="ACTIVATOR OF C KINASE PROTEIN 1-RELATED"/>
    <property type="match status" value="1"/>
</dbReference>
<evidence type="ECO:0000256" key="2">
    <source>
        <dbReference type="ARBA" id="ARBA00022771"/>
    </source>
</evidence>
<dbReference type="SUPFAM" id="SSF81901">
    <property type="entry name" value="HCP-like"/>
    <property type="match status" value="1"/>
</dbReference>
<dbReference type="Proteomes" id="UP000234323">
    <property type="component" value="Unassembled WGS sequence"/>
</dbReference>
<name>A0A2I1HA78_9GLOM</name>
<proteinExistence type="predicted"/>
<reference evidence="6 7" key="1">
    <citation type="submission" date="2015-10" db="EMBL/GenBank/DDBJ databases">
        <title>Genome analyses suggest a sexual origin of heterokaryosis in a supposedly ancient asexual fungus.</title>
        <authorList>
            <person name="Ropars J."/>
            <person name="Sedzielewska K."/>
            <person name="Noel J."/>
            <person name="Charron P."/>
            <person name="Farinelli L."/>
            <person name="Marton T."/>
            <person name="Kruger M."/>
            <person name="Pelin A."/>
            <person name="Brachmann A."/>
            <person name="Corradi N."/>
        </authorList>
    </citation>
    <scope>NUCLEOTIDE SEQUENCE [LARGE SCALE GENOMIC DNA]</scope>
    <source>
        <strain evidence="6 7">A4</strain>
    </source>
</reference>
<dbReference type="PROSITE" id="PS50808">
    <property type="entry name" value="ZF_BED"/>
    <property type="match status" value="1"/>
</dbReference>
<keyword evidence="7" id="KW-1185">Reference proteome</keyword>
<accession>A0A2I1HA78</accession>
<keyword evidence="3" id="KW-0862">Zinc</keyword>
<evidence type="ECO:0000256" key="1">
    <source>
        <dbReference type="ARBA" id="ARBA00022723"/>
    </source>
</evidence>
<feature type="non-terminal residue" evidence="6">
    <location>
        <position position="149"/>
    </location>
</feature>
<dbReference type="InterPro" id="IPR011990">
    <property type="entry name" value="TPR-like_helical_dom_sf"/>
</dbReference>
<dbReference type="SMART" id="SM00671">
    <property type="entry name" value="SEL1"/>
    <property type="match status" value="2"/>
</dbReference>
<dbReference type="EMBL" id="LLXI01001959">
    <property type="protein sequence ID" value="PKY55779.1"/>
    <property type="molecule type" value="Genomic_DNA"/>
</dbReference>